<accession>A0A949WR87</accession>
<dbReference type="EMBL" id="JAEEGC010000052">
    <property type="protein sequence ID" value="MBV7273681.1"/>
    <property type="molecule type" value="Genomic_DNA"/>
</dbReference>
<dbReference type="Pfam" id="PF00293">
    <property type="entry name" value="NUDIX"/>
    <property type="match status" value="1"/>
</dbReference>
<keyword evidence="3" id="KW-1185">Reference proteome</keyword>
<dbReference type="PANTHER" id="PTHR10885">
    <property type="entry name" value="ISOPENTENYL-DIPHOSPHATE DELTA-ISOMERASE"/>
    <property type="match status" value="1"/>
</dbReference>
<evidence type="ECO:0000259" key="1">
    <source>
        <dbReference type="PROSITE" id="PS51462"/>
    </source>
</evidence>
<dbReference type="Proteomes" id="UP000694308">
    <property type="component" value="Unassembled WGS sequence"/>
</dbReference>
<protein>
    <submittedName>
        <fullName evidence="2">NUDIX domain-containing protein</fullName>
    </submittedName>
</protein>
<dbReference type="GO" id="GO:0004452">
    <property type="term" value="F:isopentenyl-diphosphate delta-isomerase activity"/>
    <property type="evidence" value="ECO:0007669"/>
    <property type="project" value="InterPro"/>
</dbReference>
<dbReference type="CDD" id="cd02885">
    <property type="entry name" value="NUDIX_IPP_Isomerase"/>
    <property type="match status" value="1"/>
</dbReference>
<dbReference type="InterPro" id="IPR000086">
    <property type="entry name" value="NUDIX_hydrolase_dom"/>
</dbReference>
<dbReference type="InterPro" id="IPR011876">
    <property type="entry name" value="IsopentenylPP_isomerase_typ1"/>
</dbReference>
<evidence type="ECO:0000313" key="2">
    <source>
        <dbReference type="EMBL" id="MBV7273681.1"/>
    </source>
</evidence>
<dbReference type="PROSITE" id="PS51462">
    <property type="entry name" value="NUDIX"/>
    <property type="match status" value="1"/>
</dbReference>
<gene>
    <name evidence="2" type="ORF">I6U48_12255</name>
</gene>
<feature type="domain" description="Nudix hydrolase" evidence="1">
    <location>
        <begin position="28"/>
        <end position="91"/>
    </location>
</feature>
<dbReference type="GO" id="GO:0005737">
    <property type="term" value="C:cytoplasm"/>
    <property type="evidence" value="ECO:0007669"/>
    <property type="project" value="TreeGrafter"/>
</dbReference>
<sequence>MEEYIIAVDKYNKEIGSIKKMEAHYKGVLHRAFSIFVFNSNNELLIQKRHKTKYHSGGLWTNTCCSHPRYSENLQDAIYRRLEEEICIKKF</sequence>
<dbReference type="PANTHER" id="PTHR10885:SF0">
    <property type="entry name" value="ISOPENTENYL-DIPHOSPHATE DELTA-ISOMERASE"/>
    <property type="match status" value="1"/>
</dbReference>
<evidence type="ECO:0000313" key="3">
    <source>
        <dbReference type="Proteomes" id="UP000694308"/>
    </source>
</evidence>
<organism evidence="2 3">
    <name type="scientific">Clostridium thailandense</name>
    <dbReference type="NCBI Taxonomy" id="2794346"/>
    <lineage>
        <taxon>Bacteria</taxon>
        <taxon>Bacillati</taxon>
        <taxon>Bacillota</taxon>
        <taxon>Clostridia</taxon>
        <taxon>Eubacteriales</taxon>
        <taxon>Clostridiaceae</taxon>
        <taxon>Clostridium</taxon>
    </lineage>
</organism>
<dbReference type="RefSeq" id="WP_218320747.1">
    <property type="nucleotide sequence ID" value="NZ_JAEEGC010000052.1"/>
</dbReference>
<reference evidence="2" key="1">
    <citation type="submission" date="2020-12" db="EMBL/GenBank/DDBJ databases">
        <title>Clostridium thailandense sp. nov., a novel acetogenic bacterium isolated from peat land soil in Thailand.</title>
        <authorList>
            <person name="Chaikitkaew S."/>
            <person name="Birkeland N.K."/>
        </authorList>
    </citation>
    <scope>NUCLEOTIDE SEQUENCE</scope>
    <source>
        <strain evidence="2">PL3</strain>
    </source>
</reference>
<dbReference type="GO" id="GO:0009240">
    <property type="term" value="P:isopentenyl diphosphate biosynthetic process"/>
    <property type="evidence" value="ECO:0007669"/>
    <property type="project" value="TreeGrafter"/>
</dbReference>
<name>A0A949WR87_9CLOT</name>
<dbReference type="AlphaFoldDB" id="A0A949WR87"/>
<proteinExistence type="predicted"/>
<comment type="caution">
    <text evidence="2">The sequence shown here is derived from an EMBL/GenBank/DDBJ whole genome shotgun (WGS) entry which is preliminary data.</text>
</comment>